<gene>
    <name evidence="3" type="ORF">SAMN02745729_105120</name>
</gene>
<dbReference type="OrthoDB" id="9808398at2"/>
<dbReference type="GO" id="GO:0016787">
    <property type="term" value="F:hydrolase activity"/>
    <property type="evidence" value="ECO:0007669"/>
    <property type="project" value="UniProtKB-KW"/>
</dbReference>
<dbReference type="PANTHER" id="PTHR46118:SF4">
    <property type="entry name" value="PROTEIN ABHD11"/>
    <property type="match status" value="1"/>
</dbReference>
<dbReference type="AlphaFoldDB" id="A0A1H4CS06"/>
<sequence length="255" mass="28524">MQLNFHRSGKGAPLVILHGLFGTLENWGAQIKQLSEHFDVIAVDLRNHGRSPHDSRMDYTAMVDDVIELMNRLGLEKINLMGHSMGGKAAMQLAMDHPDKVERLIVVDIAPVEYPPHHNDVFAGLKSINLSQLKSRREADDILSQHVNSEATRAFLLKNLYRNEDRHFAWRMNLPALEQQYGQIAAAPEGTPYGGPVLFIKGGESGYIQAEHQQAILSRFPAANFKIIAGAGHLPHVEKPSAFTRLVEKFLRPDN</sequence>
<feature type="domain" description="AB hydrolase-1" evidence="2">
    <location>
        <begin position="13"/>
        <end position="240"/>
    </location>
</feature>
<dbReference type="RefSeq" id="WP_091825473.1">
    <property type="nucleotide sequence ID" value="NZ_FNRJ01000005.1"/>
</dbReference>
<keyword evidence="1" id="KW-0378">Hydrolase</keyword>
<evidence type="ECO:0000313" key="3">
    <source>
        <dbReference type="EMBL" id="SEA63186.1"/>
    </source>
</evidence>
<dbReference type="PRINTS" id="PR00111">
    <property type="entry name" value="ABHYDROLASE"/>
</dbReference>
<reference evidence="4" key="1">
    <citation type="submission" date="2016-10" db="EMBL/GenBank/DDBJ databases">
        <authorList>
            <person name="Varghese N."/>
            <person name="Submissions S."/>
        </authorList>
    </citation>
    <scope>NUCLEOTIDE SEQUENCE [LARGE SCALE GENOMIC DNA]</scope>
    <source>
        <strain evidence="4">DSM 11526</strain>
    </source>
</reference>
<dbReference type="STRING" id="1122198.SAMN02745729_105120"/>
<proteinExistence type="predicted"/>
<name>A0A1H4CS06_9GAMM</name>
<dbReference type="InterPro" id="IPR029058">
    <property type="entry name" value="AB_hydrolase_fold"/>
</dbReference>
<dbReference type="PRINTS" id="PR00412">
    <property type="entry name" value="EPOXHYDRLASE"/>
</dbReference>
<dbReference type="InterPro" id="IPR000639">
    <property type="entry name" value="Epox_hydrolase-like"/>
</dbReference>
<dbReference type="InterPro" id="IPR000073">
    <property type="entry name" value="AB_hydrolase_1"/>
</dbReference>
<dbReference type="Proteomes" id="UP000242469">
    <property type="component" value="Unassembled WGS sequence"/>
</dbReference>
<evidence type="ECO:0000313" key="4">
    <source>
        <dbReference type="Proteomes" id="UP000242469"/>
    </source>
</evidence>
<accession>A0A1H4CS06</accession>
<evidence type="ECO:0000256" key="1">
    <source>
        <dbReference type="ARBA" id="ARBA00022801"/>
    </source>
</evidence>
<protein>
    <submittedName>
        <fullName evidence="3">Esterase</fullName>
    </submittedName>
</protein>
<dbReference type="EMBL" id="FNRJ01000005">
    <property type="protein sequence ID" value="SEA63186.1"/>
    <property type="molecule type" value="Genomic_DNA"/>
</dbReference>
<dbReference type="SUPFAM" id="SSF53474">
    <property type="entry name" value="alpha/beta-Hydrolases"/>
    <property type="match status" value="1"/>
</dbReference>
<dbReference type="Gene3D" id="3.40.50.1820">
    <property type="entry name" value="alpha/beta hydrolase"/>
    <property type="match status" value="1"/>
</dbReference>
<organism evidence="3 4">
    <name type="scientific">Marinobacterium iners DSM 11526</name>
    <dbReference type="NCBI Taxonomy" id="1122198"/>
    <lineage>
        <taxon>Bacteria</taxon>
        <taxon>Pseudomonadati</taxon>
        <taxon>Pseudomonadota</taxon>
        <taxon>Gammaproteobacteria</taxon>
        <taxon>Oceanospirillales</taxon>
        <taxon>Oceanospirillaceae</taxon>
        <taxon>Marinobacterium</taxon>
    </lineage>
</organism>
<evidence type="ECO:0000259" key="2">
    <source>
        <dbReference type="Pfam" id="PF00561"/>
    </source>
</evidence>
<dbReference type="Pfam" id="PF00561">
    <property type="entry name" value="Abhydrolase_1"/>
    <property type="match status" value="1"/>
</dbReference>
<keyword evidence="4" id="KW-1185">Reference proteome</keyword>
<dbReference type="PANTHER" id="PTHR46118">
    <property type="entry name" value="PROTEIN ABHD11"/>
    <property type="match status" value="1"/>
</dbReference>